<proteinExistence type="predicted"/>
<reference evidence="3 4" key="1">
    <citation type="submission" date="2009-11" db="EMBL/GenBank/DDBJ databases">
        <title>Annotation of Allomyces macrogynus ATCC 38327.</title>
        <authorList>
            <consortium name="The Broad Institute Genome Sequencing Platform"/>
            <person name="Russ C."/>
            <person name="Cuomo C."/>
            <person name="Burger G."/>
            <person name="Gray M.W."/>
            <person name="Holland P.W.H."/>
            <person name="King N."/>
            <person name="Lang F.B.F."/>
            <person name="Roger A.J."/>
            <person name="Ruiz-Trillo I."/>
            <person name="Young S.K."/>
            <person name="Zeng Q."/>
            <person name="Gargeya S."/>
            <person name="Fitzgerald M."/>
            <person name="Haas B."/>
            <person name="Abouelleil A."/>
            <person name="Alvarado L."/>
            <person name="Arachchi H.M."/>
            <person name="Berlin A."/>
            <person name="Chapman S.B."/>
            <person name="Gearin G."/>
            <person name="Goldberg J."/>
            <person name="Griggs A."/>
            <person name="Gujja S."/>
            <person name="Hansen M."/>
            <person name="Heiman D."/>
            <person name="Howarth C."/>
            <person name="Larimer J."/>
            <person name="Lui A."/>
            <person name="MacDonald P.J.P."/>
            <person name="McCowen C."/>
            <person name="Montmayeur A."/>
            <person name="Murphy C."/>
            <person name="Neiman D."/>
            <person name="Pearson M."/>
            <person name="Priest M."/>
            <person name="Roberts A."/>
            <person name="Saif S."/>
            <person name="Shea T."/>
            <person name="Sisk P."/>
            <person name="Stolte C."/>
            <person name="Sykes S."/>
            <person name="Wortman J."/>
            <person name="Nusbaum C."/>
            <person name="Birren B."/>
        </authorList>
    </citation>
    <scope>NUCLEOTIDE SEQUENCE [LARGE SCALE GENOMIC DNA]</scope>
    <source>
        <strain evidence="3 4">ATCC 38327</strain>
    </source>
</reference>
<dbReference type="OrthoDB" id="2121879at2759"/>
<dbReference type="AlphaFoldDB" id="A0A0L0RW34"/>
<dbReference type="Proteomes" id="UP000054350">
    <property type="component" value="Unassembled WGS sequence"/>
</dbReference>
<keyword evidence="1" id="KW-0732">Signal</keyword>
<dbReference type="OMA" id="NQIASCT"/>
<evidence type="ECO:0000313" key="4">
    <source>
        <dbReference type="Proteomes" id="UP000054350"/>
    </source>
</evidence>
<sequence>MTRSRTPMSAMFAVFLLVSALIQLAAAQTAAQINATAVSTRVAWCQQQTAMCSSVCAFKTMTNVCSYTNLAFACVCTNGTRIDFSDSVDMTIPYFSCITYKWQPCVNACMPSDQKCVDACNTAYVCGRVKADPTKTLIVSTNPTTSTATVTNKAVITNNAGTVNALGNDAMARALVAGEAGVVAVMAAAAVAVAGL</sequence>
<feature type="signal peptide" evidence="1">
    <location>
        <begin position="1"/>
        <end position="27"/>
    </location>
</feature>
<dbReference type="PANTHER" id="PTHR38118">
    <property type="entry name" value="ANCHORED CELL WALL PROTEIN 11-RELATED"/>
    <property type="match status" value="1"/>
</dbReference>
<organism evidence="3 4">
    <name type="scientific">Allomyces macrogynus (strain ATCC 38327)</name>
    <name type="common">Allomyces javanicus var. macrogynus</name>
    <dbReference type="NCBI Taxonomy" id="578462"/>
    <lineage>
        <taxon>Eukaryota</taxon>
        <taxon>Fungi</taxon>
        <taxon>Fungi incertae sedis</taxon>
        <taxon>Blastocladiomycota</taxon>
        <taxon>Blastocladiomycetes</taxon>
        <taxon>Blastocladiales</taxon>
        <taxon>Blastocladiaceae</taxon>
        <taxon>Allomyces</taxon>
    </lineage>
</organism>
<name>A0A0L0RW34_ALLM3</name>
<dbReference type="EMBL" id="GG745328">
    <property type="protein sequence ID" value="KNE54513.1"/>
    <property type="molecule type" value="Genomic_DNA"/>
</dbReference>
<dbReference type="VEuPathDB" id="FungiDB:AMAG_00484"/>
<dbReference type="InterPro" id="IPR056124">
    <property type="entry name" value="DUF7707"/>
</dbReference>
<accession>A0A0L0RW34</accession>
<dbReference type="Pfam" id="PF24808">
    <property type="entry name" value="DUF7707"/>
    <property type="match status" value="1"/>
</dbReference>
<protein>
    <recommendedName>
        <fullName evidence="2">DUF7707 domain-containing protein</fullName>
    </recommendedName>
</protein>
<evidence type="ECO:0000313" key="3">
    <source>
        <dbReference type="EMBL" id="KNE54513.1"/>
    </source>
</evidence>
<feature type="domain" description="DUF7707" evidence="2">
    <location>
        <begin position="33"/>
        <end position="129"/>
    </location>
</feature>
<evidence type="ECO:0000256" key="1">
    <source>
        <dbReference type="SAM" id="SignalP"/>
    </source>
</evidence>
<dbReference type="PANTHER" id="PTHR38118:SF2">
    <property type="entry name" value="CDP-ALCOHOL PHOSPHATIDYLTRANSFERASE PROTEIN"/>
    <property type="match status" value="1"/>
</dbReference>
<evidence type="ECO:0000259" key="2">
    <source>
        <dbReference type="Pfam" id="PF24808"/>
    </source>
</evidence>
<gene>
    <name evidence="3" type="ORF">AMAG_00484</name>
</gene>
<feature type="chain" id="PRO_5005547723" description="DUF7707 domain-containing protein" evidence="1">
    <location>
        <begin position="28"/>
        <end position="196"/>
    </location>
</feature>
<reference evidence="4" key="2">
    <citation type="submission" date="2009-11" db="EMBL/GenBank/DDBJ databases">
        <title>The Genome Sequence of Allomyces macrogynus strain ATCC 38327.</title>
        <authorList>
            <consortium name="The Broad Institute Genome Sequencing Platform"/>
            <person name="Russ C."/>
            <person name="Cuomo C."/>
            <person name="Shea T."/>
            <person name="Young S.K."/>
            <person name="Zeng Q."/>
            <person name="Koehrsen M."/>
            <person name="Haas B."/>
            <person name="Borodovsky M."/>
            <person name="Guigo R."/>
            <person name="Alvarado L."/>
            <person name="Berlin A."/>
            <person name="Borenstein D."/>
            <person name="Chen Z."/>
            <person name="Engels R."/>
            <person name="Freedman E."/>
            <person name="Gellesch M."/>
            <person name="Goldberg J."/>
            <person name="Griggs A."/>
            <person name="Gujja S."/>
            <person name="Heiman D."/>
            <person name="Hepburn T."/>
            <person name="Howarth C."/>
            <person name="Jen D."/>
            <person name="Larson L."/>
            <person name="Lewis B."/>
            <person name="Mehta T."/>
            <person name="Park D."/>
            <person name="Pearson M."/>
            <person name="Roberts A."/>
            <person name="Saif S."/>
            <person name="Shenoy N."/>
            <person name="Sisk P."/>
            <person name="Stolte C."/>
            <person name="Sykes S."/>
            <person name="Walk T."/>
            <person name="White J."/>
            <person name="Yandava C."/>
            <person name="Burger G."/>
            <person name="Gray M.W."/>
            <person name="Holland P.W.H."/>
            <person name="King N."/>
            <person name="Lang F.B.F."/>
            <person name="Roger A.J."/>
            <person name="Ruiz-Trillo I."/>
            <person name="Lander E."/>
            <person name="Nusbaum C."/>
        </authorList>
    </citation>
    <scope>NUCLEOTIDE SEQUENCE [LARGE SCALE GENOMIC DNA]</scope>
    <source>
        <strain evidence="4">ATCC 38327</strain>
    </source>
</reference>
<keyword evidence="4" id="KW-1185">Reference proteome</keyword>
<dbReference type="eggNOG" id="ENOG502S9NN">
    <property type="taxonomic scope" value="Eukaryota"/>
</dbReference>